<sequence>MDNNNNNNAQKKPLTTVLQGDGFYFDRLLLRQSSIGQSSHIYYRNADGVPFQWEMQPGTPKNPPENDVIPPLTPPPAVHSLGLPKPCVVDQSNNKGSNRWTVWFWKKIKKKNVNGTGSGNFESSTVFNSEREFVGSPHDSSSLSSSSSSSSSNCPAFQRDQLDGPLVCGHWNITKILSEGNIITCYCSTCKAVYVPQGNGFILSKIVSRNSSVGQSSRMYYRSTEGVPFKWEMQPGKSKDPIKNEVIPPPSPPPAVQSHGLPRPCIEIEQPKDSTMSRLWFWKKNNKNQQHKKVLKSIFYNSQNLESSSSNRESVAKLRNLSSLSLSSSSSSGSLVQNRSFQCSPWRIKGTLVDVIRWV</sequence>
<gene>
    <name evidence="1" type="ORF">LOK49_LG04G00287</name>
</gene>
<protein>
    <submittedName>
        <fullName evidence="1">Uncharacterized protein</fullName>
    </submittedName>
</protein>
<reference evidence="1 2" key="1">
    <citation type="journal article" date="2022" name="Plant J.">
        <title>Chromosome-level genome of Camellia lanceoleosa provides a valuable resource for understanding genome evolution and self-incompatibility.</title>
        <authorList>
            <person name="Gong W."/>
            <person name="Xiao S."/>
            <person name="Wang L."/>
            <person name="Liao Z."/>
            <person name="Chang Y."/>
            <person name="Mo W."/>
            <person name="Hu G."/>
            <person name="Li W."/>
            <person name="Zhao G."/>
            <person name="Zhu H."/>
            <person name="Hu X."/>
            <person name="Ji K."/>
            <person name="Xiang X."/>
            <person name="Song Q."/>
            <person name="Yuan D."/>
            <person name="Jin S."/>
            <person name="Zhang L."/>
        </authorList>
    </citation>
    <scope>NUCLEOTIDE SEQUENCE [LARGE SCALE GENOMIC DNA]</scope>
    <source>
        <strain evidence="1">SQ_2022a</strain>
    </source>
</reference>
<name>A0ACC0I5A7_9ERIC</name>
<organism evidence="1 2">
    <name type="scientific">Camellia lanceoleosa</name>
    <dbReference type="NCBI Taxonomy" id="1840588"/>
    <lineage>
        <taxon>Eukaryota</taxon>
        <taxon>Viridiplantae</taxon>
        <taxon>Streptophyta</taxon>
        <taxon>Embryophyta</taxon>
        <taxon>Tracheophyta</taxon>
        <taxon>Spermatophyta</taxon>
        <taxon>Magnoliopsida</taxon>
        <taxon>eudicotyledons</taxon>
        <taxon>Gunneridae</taxon>
        <taxon>Pentapetalae</taxon>
        <taxon>asterids</taxon>
        <taxon>Ericales</taxon>
        <taxon>Theaceae</taxon>
        <taxon>Camellia</taxon>
    </lineage>
</organism>
<comment type="caution">
    <text evidence="1">The sequence shown here is derived from an EMBL/GenBank/DDBJ whole genome shotgun (WGS) entry which is preliminary data.</text>
</comment>
<accession>A0ACC0I5A7</accession>
<evidence type="ECO:0000313" key="1">
    <source>
        <dbReference type="EMBL" id="KAI8019965.1"/>
    </source>
</evidence>
<dbReference type="Proteomes" id="UP001060215">
    <property type="component" value="Chromosome 2"/>
</dbReference>
<evidence type="ECO:0000313" key="2">
    <source>
        <dbReference type="Proteomes" id="UP001060215"/>
    </source>
</evidence>
<keyword evidence="2" id="KW-1185">Reference proteome</keyword>
<proteinExistence type="predicted"/>
<dbReference type="EMBL" id="CM045759">
    <property type="protein sequence ID" value="KAI8019965.1"/>
    <property type="molecule type" value="Genomic_DNA"/>
</dbReference>